<organism evidence="1 2">
    <name type="scientific">Candidatus Uhrbacteria bacterium CG10_big_fil_rev_8_21_14_0_10_50_16</name>
    <dbReference type="NCBI Taxonomy" id="1975039"/>
    <lineage>
        <taxon>Bacteria</taxon>
        <taxon>Candidatus Uhriibacteriota</taxon>
    </lineage>
</organism>
<protein>
    <submittedName>
        <fullName evidence="1">Uncharacterized protein</fullName>
    </submittedName>
</protein>
<name>A0A2H0RLS1_9BACT</name>
<dbReference type="EMBL" id="PCYM01000006">
    <property type="protein sequence ID" value="PIR47443.1"/>
    <property type="molecule type" value="Genomic_DNA"/>
</dbReference>
<evidence type="ECO:0000313" key="1">
    <source>
        <dbReference type="EMBL" id="PIR47443.1"/>
    </source>
</evidence>
<sequence length="232" mass="26383">MSLAGAQRFDTSVSAGVVHHGVDLLQYGVARDHSARPVSAKFPHIFVQQQGVMVSGEYIHPLDQQHKVTNVFWEDRSRQDATTALERTYRYAELVDGRIALQEIQQRDEVDRVDQQLLRAFNASGLIEGETFLVNESVRAQRWCQYTNGQCLILEERYSEDGQLTDRNTFAKSSSQMSWSVSGSTIQNGYESLYIKQPVLTLPSLSGFSTRHSFAPVFMLPIDNERLFSFER</sequence>
<gene>
    <name evidence="1" type="ORF">COV06_03220</name>
</gene>
<proteinExistence type="predicted"/>
<evidence type="ECO:0000313" key="2">
    <source>
        <dbReference type="Proteomes" id="UP000230084"/>
    </source>
</evidence>
<dbReference type="AlphaFoldDB" id="A0A2H0RLS1"/>
<comment type="caution">
    <text evidence="1">The sequence shown here is derived from an EMBL/GenBank/DDBJ whole genome shotgun (WGS) entry which is preliminary data.</text>
</comment>
<reference evidence="1 2" key="1">
    <citation type="submission" date="2017-09" db="EMBL/GenBank/DDBJ databases">
        <title>Depth-based differentiation of microbial function through sediment-hosted aquifers and enrichment of novel symbionts in the deep terrestrial subsurface.</title>
        <authorList>
            <person name="Probst A.J."/>
            <person name="Ladd B."/>
            <person name="Jarett J.K."/>
            <person name="Geller-Mcgrath D.E."/>
            <person name="Sieber C.M."/>
            <person name="Emerson J.B."/>
            <person name="Anantharaman K."/>
            <person name="Thomas B.C."/>
            <person name="Malmstrom R."/>
            <person name="Stieglmeier M."/>
            <person name="Klingl A."/>
            <person name="Woyke T."/>
            <person name="Ryan C.M."/>
            <person name="Banfield J.F."/>
        </authorList>
    </citation>
    <scope>NUCLEOTIDE SEQUENCE [LARGE SCALE GENOMIC DNA]</scope>
    <source>
        <strain evidence="1">CG10_big_fil_rev_8_21_14_0_10_50_16</strain>
    </source>
</reference>
<dbReference type="Proteomes" id="UP000230084">
    <property type="component" value="Unassembled WGS sequence"/>
</dbReference>
<accession>A0A2H0RLS1</accession>